<protein>
    <submittedName>
        <fullName evidence="1">Uncharacterized protein</fullName>
    </submittedName>
</protein>
<name>G3IQH1_METTV</name>
<evidence type="ECO:0000313" key="2">
    <source>
        <dbReference type="Proteomes" id="UP000004664"/>
    </source>
</evidence>
<organism evidence="1 2">
    <name type="scientific">Methylobacter tundripaludum (strain ATCC BAA-1195 / DSM 17260 / SV96)</name>
    <dbReference type="NCBI Taxonomy" id="697282"/>
    <lineage>
        <taxon>Bacteria</taxon>
        <taxon>Pseudomonadati</taxon>
        <taxon>Pseudomonadota</taxon>
        <taxon>Gammaproteobacteria</taxon>
        <taxon>Methylococcales</taxon>
        <taxon>Methylococcaceae</taxon>
        <taxon>Methylobacter</taxon>
    </lineage>
</organism>
<accession>G3IQH1</accession>
<dbReference type="STRING" id="697282.Mettu_0855"/>
<gene>
    <name evidence="1" type="ORF">Mettu_0855</name>
</gene>
<keyword evidence="2" id="KW-1185">Reference proteome</keyword>
<sequence>MILFHSCFPVYFIICNPARQCVLRTARMIFSNDAIVAY</sequence>
<dbReference type="AlphaFoldDB" id="G3IQH1"/>
<reference evidence="1 2" key="1">
    <citation type="submission" date="2011-06" db="EMBL/GenBank/DDBJ databases">
        <title>Genomic sequence of Methylobacter tundripaludum SV96.</title>
        <authorList>
            <consortium name="US DOE Joint Genome Institute"/>
            <person name="Lucas S."/>
            <person name="Han J."/>
            <person name="Lapidus A."/>
            <person name="Cheng J.-F."/>
            <person name="Goodwin L."/>
            <person name="Pitluck S."/>
            <person name="Held B."/>
            <person name="Detter J.C."/>
            <person name="Han C."/>
            <person name="Tapia R."/>
            <person name="Land M."/>
            <person name="Hauser L."/>
            <person name="Kyrpides N."/>
            <person name="Ivanova N."/>
            <person name="Ovchinnikova G."/>
            <person name="Pagani I."/>
            <person name="Klotz M.G."/>
            <person name="Dispirito A.A."/>
            <person name="Murrell J.C."/>
            <person name="Dunfield P."/>
            <person name="Kalyuzhnaya M.G."/>
            <person name="Svenning M."/>
            <person name="Trotsenko Y.A."/>
            <person name="Stein L.Y."/>
            <person name="Woyke T."/>
        </authorList>
    </citation>
    <scope>NUCLEOTIDE SEQUENCE [LARGE SCALE GENOMIC DNA]</scope>
    <source>
        <strain evidence="2">ATCC BAA-1195 / DSM 17260 / SV96</strain>
    </source>
</reference>
<evidence type="ECO:0000313" key="1">
    <source>
        <dbReference type="EMBL" id="EGW22057.1"/>
    </source>
</evidence>
<dbReference type="EMBL" id="JH109152">
    <property type="protein sequence ID" value="EGW22057.1"/>
    <property type="molecule type" value="Genomic_DNA"/>
</dbReference>
<proteinExistence type="predicted"/>
<dbReference type="Proteomes" id="UP000004664">
    <property type="component" value="Unassembled WGS sequence"/>
</dbReference>
<dbReference type="HOGENOM" id="CLU_3330086_0_0_6"/>